<dbReference type="InterPro" id="IPR017438">
    <property type="entry name" value="ATP-NAD_kinase_N"/>
</dbReference>
<reference evidence="2" key="1">
    <citation type="submission" date="2021-03" db="EMBL/GenBank/DDBJ databases">
        <title>Sagittula salina sp. nov. strain M10.9X isolated from the marine waste.</title>
        <authorList>
            <person name="Satari L."/>
            <person name="Molina-Menor E."/>
            <person name="Vidal-Verdu A."/>
            <person name="Pascual J."/>
            <person name="Pereto J."/>
            <person name="Porcar M."/>
        </authorList>
    </citation>
    <scope>NUCLEOTIDE SEQUENCE</scope>
    <source>
        <strain evidence="2">M10.9X</strain>
    </source>
</reference>
<comment type="caution">
    <text evidence="2">The sequence shown here is derived from an EMBL/GenBank/DDBJ whole genome shotgun (WGS) entry which is preliminary data.</text>
</comment>
<accession>A0A940S4M9</accession>
<gene>
    <name evidence="2" type="ORF">J5474_17530</name>
</gene>
<dbReference type="SUPFAM" id="SSF111331">
    <property type="entry name" value="NAD kinase/diacylglycerol kinase-like"/>
    <property type="match status" value="1"/>
</dbReference>
<protein>
    <recommendedName>
        <fullName evidence="1">DAGKc domain-containing protein</fullName>
    </recommendedName>
</protein>
<organism evidence="2 3">
    <name type="scientific">Sagittula salina</name>
    <dbReference type="NCBI Taxonomy" id="2820268"/>
    <lineage>
        <taxon>Bacteria</taxon>
        <taxon>Pseudomonadati</taxon>
        <taxon>Pseudomonadota</taxon>
        <taxon>Alphaproteobacteria</taxon>
        <taxon>Rhodobacterales</taxon>
        <taxon>Roseobacteraceae</taxon>
        <taxon>Sagittula</taxon>
    </lineage>
</organism>
<dbReference type="SMART" id="SM00046">
    <property type="entry name" value="DAGKc"/>
    <property type="match status" value="1"/>
</dbReference>
<evidence type="ECO:0000313" key="2">
    <source>
        <dbReference type="EMBL" id="MBP0484279.1"/>
    </source>
</evidence>
<name>A0A940S4M9_9RHOB</name>
<feature type="domain" description="DAGKc" evidence="1">
    <location>
        <begin position="10"/>
        <end position="136"/>
    </location>
</feature>
<evidence type="ECO:0000259" key="1">
    <source>
        <dbReference type="PROSITE" id="PS50146"/>
    </source>
</evidence>
<dbReference type="Pfam" id="PF00781">
    <property type="entry name" value="DAGK_cat"/>
    <property type="match status" value="1"/>
</dbReference>
<keyword evidence="3" id="KW-1185">Reference proteome</keyword>
<dbReference type="Proteomes" id="UP000675940">
    <property type="component" value="Unassembled WGS sequence"/>
</dbReference>
<dbReference type="Gene3D" id="3.40.50.10330">
    <property type="entry name" value="Probable inorganic polyphosphate/atp-NAD kinase, domain 1"/>
    <property type="match status" value="1"/>
</dbReference>
<dbReference type="AlphaFoldDB" id="A0A940S4M9"/>
<dbReference type="InterPro" id="IPR001206">
    <property type="entry name" value="Diacylglycerol_kinase_cat_dom"/>
</dbReference>
<dbReference type="PROSITE" id="PS50146">
    <property type="entry name" value="DAGK"/>
    <property type="match status" value="1"/>
</dbReference>
<dbReference type="EMBL" id="JAGISH010000011">
    <property type="protein sequence ID" value="MBP0484279.1"/>
    <property type="molecule type" value="Genomic_DNA"/>
</dbReference>
<evidence type="ECO:0000313" key="3">
    <source>
        <dbReference type="Proteomes" id="UP000675940"/>
    </source>
</evidence>
<dbReference type="InterPro" id="IPR016064">
    <property type="entry name" value="NAD/diacylglycerol_kinase_sf"/>
</dbReference>
<dbReference type="Gene3D" id="2.60.200.40">
    <property type="match status" value="1"/>
</dbReference>
<sequence length="323" mass="35147">MSRDLPGPLASDGPVIIITNRKSGRNSRDRQAVETAAQVLGGEIVSFQGGKGLLEAIREVKARNPSLVIAAGGDGTAMAVADAFLGSAVAYGVLPLGTFNYFARGLGLSEDPGEAARQLAGGRVVERRVAQVNGQVFLNNASVGIYPSILKVRETVYRRWGRRRIMAHWSVVKTFLRFRKPMRVRITMDGDGGRYRTALVFVARSAFQLERFGLEGVQAIREGGFAVLLVNARTRMELFSRVFKLALGTVQEGVDYDLFAAEDLLLEVDGKSRVLLAYDGEKRRVAAPLRFGMSEGSLRLVMPCALADAAAENGRVVEKTEEE</sequence>
<dbReference type="GO" id="GO:0016301">
    <property type="term" value="F:kinase activity"/>
    <property type="evidence" value="ECO:0007669"/>
    <property type="project" value="InterPro"/>
</dbReference>
<proteinExistence type="predicted"/>